<dbReference type="SUPFAM" id="SSF50044">
    <property type="entry name" value="SH3-domain"/>
    <property type="match status" value="1"/>
</dbReference>
<evidence type="ECO:0000256" key="1">
    <source>
        <dbReference type="ARBA" id="ARBA00022443"/>
    </source>
</evidence>
<feature type="domain" description="Protein kinase" evidence="16">
    <location>
        <begin position="245"/>
        <end position="603"/>
    </location>
</feature>
<keyword evidence="2 12" id="KW-0808">Transferase</keyword>
<dbReference type="SUPFAM" id="SSF56112">
    <property type="entry name" value="Protein kinase-like (PK-like)"/>
    <property type="match status" value="1"/>
</dbReference>
<dbReference type="Gene3D" id="2.30.30.40">
    <property type="entry name" value="SH3 Domains"/>
    <property type="match status" value="1"/>
</dbReference>
<dbReference type="EMBL" id="RHFK02000007">
    <property type="protein sequence ID" value="TWW73317.1"/>
    <property type="molecule type" value="Genomic_DNA"/>
</dbReference>
<feature type="domain" description="SH3" evidence="15">
    <location>
        <begin position="61"/>
        <end position="121"/>
    </location>
</feature>
<dbReference type="Pfam" id="PF00018">
    <property type="entry name" value="SH3_1"/>
    <property type="match status" value="1"/>
</dbReference>
<sequence length="614" mass="70246">MGCMKSTLCESLGSGLERKNSPQTVGAEQRHYVRDPTFEAKHNRNSSLLPGQRFQTMEDKVVGKIMVGLYPYEALHADDLGFKKGERMKILEEHGEWWKAKSLTTNREGFIPSNYVGQADTMETEDWFFKDISRKDAERQLLAPANRPGSYLIRESETSKGSFSLSIRVVDDSGADSVKHYKIRLMDNGGYYISPKITFNDISSMIKHYHIKADGLCRNLDRPCVKPKAQKPWDKDAWEIPKECIKMVKKLGAGQFGEVWMGEEMSGERRGEEKRGEERRGGEGRGGEGRRGEERRGEERRGEERRGERRGEERRGEERRSIHPSSLWVIIGMKSIGEAGQVSMTTVKVLHLHTRLCYPLCSAYYNNTTKVAVKTLKPGTMTAEAFLDEANLMKKLQHDRLVRLYAVVTKTEPIYIITEFMANGSLLDFLKSDSGCTLPMPKLIDFSAQIAEGMAYIEKKNYIHRDLRAANVLVSESLLCKIADFGLARVIEDDEYSAREGAKFPIKWTAPEAINYGSFTIKSDMWSFGVLLYEIVTYGKNPYPVQLRDDEGRGYLFIQRGYRMPQTDNCPTELYSMMLNCWKEKPEDRPTFEYMQSVLNDFYTATEGQYQQQP</sequence>
<keyword evidence="4 12" id="KW-0547">Nucleotide-binding</keyword>
<feature type="domain" description="SH2" evidence="14">
    <location>
        <begin position="127"/>
        <end position="224"/>
    </location>
</feature>
<keyword evidence="3" id="KW-0519">Myristate</keyword>
<dbReference type="AlphaFoldDB" id="A0A5C6P5A6"/>
<name>A0A5C6P5A6_9TELE</name>
<accession>A0A5C6P5A6</accession>
<evidence type="ECO:0000259" key="14">
    <source>
        <dbReference type="PROSITE" id="PS50001"/>
    </source>
</evidence>
<evidence type="ECO:0000256" key="12">
    <source>
        <dbReference type="RuleBase" id="RU362096"/>
    </source>
</evidence>
<keyword evidence="10" id="KW-0727">SH2 domain</keyword>
<evidence type="ECO:0000256" key="3">
    <source>
        <dbReference type="ARBA" id="ARBA00022707"/>
    </source>
</evidence>
<dbReference type="Pfam" id="PF07714">
    <property type="entry name" value="PK_Tyr_Ser-Thr"/>
    <property type="match status" value="1"/>
</dbReference>
<dbReference type="PRINTS" id="PR00109">
    <property type="entry name" value="TYRKINASE"/>
</dbReference>
<evidence type="ECO:0000256" key="2">
    <source>
        <dbReference type="ARBA" id="ARBA00022679"/>
    </source>
</evidence>
<dbReference type="SMART" id="SM00219">
    <property type="entry name" value="TyrKc"/>
    <property type="match status" value="1"/>
</dbReference>
<comment type="caution">
    <text evidence="17">The sequence shown here is derived from an EMBL/GenBank/DDBJ whole genome shotgun (WGS) entry which is preliminary data.</text>
</comment>
<dbReference type="InterPro" id="IPR001245">
    <property type="entry name" value="Ser-Thr/Tyr_kinase_cat_dom"/>
</dbReference>
<evidence type="ECO:0000313" key="18">
    <source>
        <dbReference type="Proteomes" id="UP000324091"/>
    </source>
</evidence>
<keyword evidence="6 12" id="KW-0067">ATP-binding</keyword>
<evidence type="ECO:0000256" key="6">
    <source>
        <dbReference type="ARBA" id="ARBA00022840"/>
    </source>
</evidence>
<evidence type="ECO:0000256" key="4">
    <source>
        <dbReference type="ARBA" id="ARBA00022741"/>
    </source>
</evidence>
<dbReference type="Gene3D" id="3.30.505.10">
    <property type="entry name" value="SH2 domain"/>
    <property type="match status" value="1"/>
</dbReference>
<dbReference type="InterPro" id="IPR008266">
    <property type="entry name" value="Tyr_kinase_AS"/>
</dbReference>
<proteinExistence type="inferred from homology"/>
<feature type="region of interest" description="Disordered" evidence="13">
    <location>
        <begin position="262"/>
        <end position="318"/>
    </location>
</feature>
<dbReference type="PROSITE" id="PS00109">
    <property type="entry name" value="PROTEIN_KINASE_TYR"/>
    <property type="match status" value="1"/>
</dbReference>
<dbReference type="SMART" id="SM00326">
    <property type="entry name" value="SH3"/>
    <property type="match status" value="1"/>
</dbReference>
<dbReference type="SMART" id="SM00252">
    <property type="entry name" value="SH2"/>
    <property type="match status" value="1"/>
</dbReference>
<dbReference type="GO" id="GO:0005524">
    <property type="term" value="F:ATP binding"/>
    <property type="evidence" value="ECO:0007669"/>
    <property type="project" value="UniProtKB-KW"/>
</dbReference>
<dbReference type="InterPro" id="IPR036860">
    <property type="entry name" value="SH2_dom_sf"/>
</dbReference>
<gene>
    <name evidence="17" type="ORF">D4764_15G0007110</name>
</gene>
<evidence type="ECO:0000256" key="9">
    <source>
        <dbReference type="ARBA" id="ARBA00051245"/>
    </source>
</evidence>
<dbReference type="Gene3D" id="3.30.200.20">
    <property type="entry name" value="Phosphorylase Kinase, domain 1"/>
    <property type="match status" value="1"/>
</dbReference>
<dbReference type="EC" id="2.7.10.2" evidence="12"/>
<evidence type="ECO:0000256" key="10">
    <source>
        <dbReference type="PROSITE-ProRule" id="PRU00191"/>
    </source>
</evidence>
<dbReference type="InterPro" id="IPR020635">
    <property type="entry name" value="Tyr_kinase_cat_dom"/>
</dbReference>
<dbReference type="PANTHER" id="PTHR24418">
    <property type="entry name" value="TYROSINE-PROTEIN KINASE"/>
    <property type="match status" value="1"/>
</dbReference>
<dbReference type="Proteomes" id="UP000324091">
    <property type="component" value="Chromosome 15"/>
</dbReference>
<keyword evidence="5 12" id="KW-0418">Kinase</keyword>
<keyword evidence="8" id="KW-0449">Lipoprotein</keyword>
<dbReference type="PROSITE" id="PS50011">
    <property type="entry name" value="PROTEIN_KINASE_DOM"/>
    <property type="match status" value="1"/>
</dbReference>
<evidence type="ECO:0000259" key="16">
    <source>
        <dbReference type="PROSITE" id="PS50011"/>
    </source>
</evidence>
<feature type="compositionally biased region" description="Basic and acidic residues" evidence="13">
    <location>
        <begin position="266"/>
        <end position="318"/>
    </location>
</feature>
<dbReference type="PRINTS" id="PR00401">
    <property type="entry name" value="SH2DOMAIN"/>
</dbReference>
<protein>
    <recommendedName>
        <fullName evidence="12">Tyrosine-protein kinase</fullName>
        <ecNumber evidence="12">2.7.10.2</ecNumber>
    </recommendedName>
</protein>
<keyword evidence="18" id="KW-1185">Reference proteome</keyword>
<dbReference type="InterPro" id="IPR000980">
    <property type="entry name" value="SH2"/>
</dbReference>
<evidence type="ECO:0000256" key="8">
    <source>
        <dbReference type="ARBA" id="ARBA00023288"/>
    </source>
</evidence>
<dbReference type="PRINTS" id="PR00452">
    <property type="entry name" value="SH3DOMAIN"/>
</dbReference>
<evidence type="ECO:0000313" key="17">
    <source>
        <dbReference type="EMBL" id="TWW73317.1"/>
    </source>
</evidence>
<evidence type="ECO:0000256" key="13">
    <source>
        <dbReference type="SAM" id="MobiDB-lite"/>
    </source>
</evidence>
<evidence type="ECO:0000256" key="7">
    <source>
        <dbReference type="ARBA" id="ARBA00023137"/>
    </source>
</evidence>
<dbReference type="InterPro" id="IPR050198">
    <property type="entry name" value="Non-receptor_tyrosine_kinases"/>
</dbReference>
<organism evidence="17 18">
    <name type="scientific">Takifugu flavidus</name>
    <name type="common">sansaifugu</name>
    <dbReference type="NCBI Taxonomy" id="433684"/>
    <lineage>
        <taxon>Eukaryota</taxon>
        <taxon>Metazoa</taxon>
        <taxon>Chordata</taxon>
        <taxon>Craniata</taxon>
        <taxon>Vertebrata</taxon>
        <taxon>Euteleostomi</taxon>
        <taxon>Actinopterygii</taxon>
        <taxon>Neopterygii</taxon>
        <taxon>Teleostei</taxon>
        <taxon>Neoteleostei</taxon>
        <taxon>Acanthomorphata</taxon>
        <taxon>Eupercaria</taxon>
        <taxon>Tetraodontiformes</taxon>
        <taxon>Tetradontoidea</taxon>
        <taxon>Tetraodontidae</taxon>
        <taxon>Takifugu</taxon>
    </lineage>
</organism>
<keyword evidence="7 12" id="KW-0829">Tyrosine-protein kinase</keyword>
<dbReference type="PROSITE" id="PS50001">
    <property type="entry name" value="SH2"/>
    <property type="match status" value="1"/>
</dbReference>
<evidence type="ECO:0000256" key="11">
    <source>
        <dbReference type="PROSITE-ProRule" id="PRU00192"/>
    </source>
</evidence>
<comment type="similarity">
    <text evidence="12">Belongs to the protein kinase superfamily. Tyr protein kinase family.</text>
</comment>
<comment type="catalytic activity">
    <reaction evidence="9 12">
        <text>L-tyrosyl-[protein] + ATP = O-phospho-L-tyrosyl-[protein] + ADP + H(+)</text>
        <dbReference type="Rhea" id="RHEA:10596"/>
        <dbReference type="Rhea" id="RHEA-COMP:10136"/>
        <dbReference type="Rhea" id="RHEA-COMP:20101"/>
        <dbReference type="ChEBI" id="CHEBI:15378"/>
        <dbReference type="ChEBI" id="CHEBI:30616"/>
        <dbReference type="ChEBI" id="CHEBI:46858"/>
        <dbReference type="ChEBI" id="CHEBI:61978"/>
        <dbReference type="ChEBI" id="CHEBI:456216"/>
        <dbReference type="EC" id="2.7.10.2"/>
    </reaction>
</comment>
<dbReference type="FunFam" id="1.10.510.10:FF:000004">
    <property type="entry name" value="Tyrosine-protein kinase"/>
    <property type="match status" value="1"/>
</dbReference>
<dbReference type="InterPro" id="IPR011009">
    <property type="entry name" value="Kinase-like_dom_sf"/>
</dbReference>
<evidence type="ECO:0000256" key="5">
    <source>
        <dbReference type="ARBA" id="ARBA00022777"/>
    </source>
</evidence>
<dbReference type="Pfam" id="PF00017">
    <property type="entry name" value="SH2"/>
    <property type="match status" value="1"/>
</dbReference>
<dbReference type="SUPFAM" id="SSF55550">
    <property type="entry name" value="SH2 domain"/>
    <property type="match status" value="1"/>
</dbReference>
<keyword evidence="1 11" id="KW-0728">SH3 domain</keyword>
<dbReference type="InterPro" id="IPR036028">
    <property type="entry name" value="SH3-like_dom_sf"/>
</dbReference>
<dbReference type="InterPro" id="IPR000719">
    <property type="entry name" value="Prot_kinase_dom"/>
</dbReference>
<dbReference type="GO" id="GO:0004715">
    <property type="term" value="F:non-membrane spanning protein tyrosine kinase activity"/>
    <property type="evidence" value="ECO:0007669"/>
    <property type="project" value="UniProtKB-EC"/>
</dbReference>
<dbReference type="Gene3D" id="1.10.510.10">
    <property type="entry name" value="Transferase(Phosphotransferase) domain 1"/>
    <property type="match status" value="1"/>
</dbReference>
<evidence type="ECO:0000259" key="15">
    <source>
        <dbReference type="PROSITE" id="PS50002"/>
    </source>
</evidence>
<dbReference type="PROSITE" id="PS50002">
    <property type="entry name" value="SH3"/>
    <property type="match status" value="1"/>
</dbReference>
<dbReference type="InterPro" id="IPR001452">
    <property type="entry name" value="SH3_domain"/>
</dbReference>
<reference evidence="17 18" key="1">
    <citation type="submission" date="2019-04" db="EMBL/GenBank/DDBJ databases">
        <title>Chromosome genome assembly for Takifugu flavidus.</title>
        <authorList>
            <person name="Xiao S."/>
        </authorList>
    </citation>
    <scope>NUCLEOTIDE SEQUENCE [LARGE SCALE GENOMIC DNA]</scope>
    <source>
        <strain evidence="17">HTHZ2018</strain>
        <tissue evidence="17">Muscle</tissue>
    </source>
</reference>
<dbReference type="FunFam" id="2.30.30.40:FF:000095">
    <property type="entry name" value="Tyrosine-protein kinase"/>
    <property type="match status" value="1"/>
</dbReference>